<organism evidence="1 2">
    <name type="scientific">Hyphomicrobium denitrificans 1NES1</name>
    <dbReference type="NCBI Taxonomy" id="670307"/>
    <lineage>
        <taxon>Bacteria</taxon>
        <taxon>Pseudomonadati</taxon>
        <taxon>Pseudomonadota</taxon>
        <taxon>Alphaproteobacteria</taxon>
        <taxon>Hyphomicrobiales</taxon>
        <taxon>Hyphomicrobiaceae</taxon>
        <taxon>Hyphomicrobium</taxon>
    </lineage>
</organism>
<dbReference type="RefSeq" id="WP_015599812.1">
    <property type="nucleotide sequence ID" value="NC_021172.1"/>
</dbReference>
<dbReference type="HOGENOM" id="CLU_2480172_0_0_5"/>
<dbReference type="eggNOG" id="ENOG5031BA6">
    <property type="taxonomic scope" value="Bacteria"/>
</dbReference>
<gene>
    <name evidence="1" type="ORF">HYPDE_40648</name>
</gene>
<dbReference type="EMBL" id="CP005587">
    <property type="protein sequence ID" value="AGK59798.1"/>
    <property type="molecule type" value="Genomic_DNA"/>
</dbReference>
<keyword evidence="2" id="KW-1185">Reference proteome</keyword>
<name>N0B9V0_9HYPH</name>
<sequence>MNEYIVKIGFWLRAYDGFIVEAESDADAIEKAKAVAKTAMESAAHPEHVETGERREGVIAFIDRVAPDGRHAVAEDVAFDDDRIHDSPTG</sequence>
<dbReference type="STRING" id="670307.HYPDE_40648"/>
<protein>
    <submittedName>
        <fullName evidence="1">Uncharacterized protein</fullName>
    </submittedName>
</protein>
<accession>N0B9V0</accession>
<evidence type="ECO:0000313" key="1">
    <source>
        <dbReference type="EMBL" id="AGK59798.1"/>
    </source>
</evidence>
<proteinExistence type="predicted"/>
<dbReference type="Proteomes" id="UP000005952">
    <property type="component" value="Chromosome"/>
</dbReference>
<dbReference type="OrthoDB" id="8091495at2"/>
<evidence type="ECO:0000313" key="2">
    <source>
        <dbReference type="Proteomes" id="UP000005952"/>
    </source>
</evidence>
<dbReference type="KEGG" id="hdt:HYPDE_40648"/>
<reference evidence="1 2" key="1">
    <citation type="journal article" date="2013" name="Genome Announc.">
        <title>Genome sequences for three denitrifying bacterial strains isolated from a uranium- and nitrate-contaminated subsurface environment.</title>
        <authorList>
            <person name="Venkatramanan R."/>
            <person name="Prakash O."/>
            <person name="Woyke T."/>
            <person name="Chain P."/>
            <person name="Goodwin L.A."/>
            <person name="Watson D."/>
            <person name="Brooks S."/>
            <person name="Kostka J.E."/>
            <person name="Green S.J."/>
        </authorList>
    </citation>
    <scope>NUCLEOTIDE SEQUENCE [LARGE SCALE GENOMIC DNA]</scope>
    <source>
        <strain evidence="1 2">1NES1</strain>
    </source>
</reference>
<dbReference type="AlphaFoldDB" id="N0B9V0"/>